<evidence type="ECO:0000259" key="9">
    <source>
        <dbReference type="Pfam" id="PF11919"/>
    </source>
</evidence>
<dbReference type="GO" id="GO:0016607">
    <property type="term" value="C:nuclear speck"/>
    <property type="evidence" value="ECO:0007669"/>
    <property type="project" value="UniProtKB-SubCell"/>
</dbReference>
<keyword evidence="7" id="KW-0234">DNA repair</keyword>
<evidence type="ECO:0000259" key="11">
    <source>
        <dbReference type="Pfam" id="PF23096"/>
    </source>
</evidence>
<feature type="domain" description="Proteasome activator complex subunit 4-like HEAT repeat-like" evidence="11">
    <location>
        <begin position="1412"/>
        <end position="1609"/>
    </location>
</feature>
<comment type="subcellular location">
    <subcellularLocation>
        <location evidence="2">Cytoplasm</location>
    </subcellularLocation>
    <subcellularLocation>
        <location evidence="1">Nucleus speckle</location>
    </subcellularLocation>
</comment>
<keyword evidence="8" id="KW-0539">Nucleus</keyword>
<keyword evidence="5" id="KW-0677">Repeat</keyword>
<dbReference type="PANTHER" id="PTHR32170:SF3">
    <property type="entry name" value="PROTEASOME ACTIVATOR COMPLEX SUBUNIT 4"/>
    <property type="match status" value="1"/>
</dbReference>
<keyword evidence="6" id="KW-0227">DNA damage</keyword>
<dbReference type="STRING" id="945553.A0A0D2LEP4"/>
<dbReference type="InterPro" id="IPR035309">
    <property type="entry name" value="PSME4"/>
</dbReference>
<proteinExistence type="inferred from homology"/>
<evidence type="ECO:0000256" key="6">
    <source>
        <dbReference type="ARBA" id="ARBA00022763"/>
    </source>
</evidence>
<dbReference type="InterPro" id="IPR032430">
    <property type="entry name" value="Blm10_mid"/>
</dbReference>
<dbReference type="OMA" id="GCQHNEK"/>
<dbReference type="Pfam" id="PF23096">
    <property type="entry name" value="HEAT_PSME4"/>
    <property type="match status" value="1"/>
</dbReference>
<dbReference type="GO" id="GO:0010499">
    <property type="term" value="P:proteasomal ubiquitin-independent protein catabolic process"/>
    <property type="evidence" value="ECO:0007669"/>
    <property type="project" value="TreeGrafter"/>
</dbReference>
<keyword evidence="4" id="KW-0963">Cytoplasm</keyword>
<dbReference type="SUPFAM" id="SSF48371">
    <property type="entry name" value="ARM repeat"/>
    <property type="match status" value="2"/>
</dbReference>
<feature type="domain" description="Proteasome activator complex subunit 4 C-terminal" evidence="9">
    <location>
        <begin position="1911"/>
        <end position="1997"/>
    </location>
</feature>
<keyword evidence="13" id="KW-1185">Reference proteome</keyword>
<dbReference type="Proteomes" id="UP000054270">
    <property type="component" value="Unassembled WGS sequence"/>
</dbReference>
<protein>
    <submittedName>
        <fullName evidence="12">Uncharacterized protein</fullName>
    </submittedName>
</protein>
<dbReference type="PANTHER" id="PTHR32170">
    <property type="entry name" value="PROTEASOME ACTIVATOR COMPLEX SUBUNIT 4"/>
    <property type="match status" value="1"/>
</dbReference>
<dbReference type="GO" id="GO:0006281">
    <property type="term" value="P:DNA repair"/>
    <property type="evidence" value="ECO:0007669"/>
    <property type="project" value="UniProtKB-KW"/>
</dbReference>
<evidence type="ECO:0000256" key="1">
    <source>
        <dbReference type="ARBA" id="ARBA00004324"/>
    </source>
</evidence>
<evidence type="ECO:0000256" key="5">
    <source>
        <dbReference type="ARBA" id="ARBA00022737"/>
    </source>
</evidence>
<accession>A0A0D2LEP4</accession>
<dbReference type="InterPro" id="IPR055455">
    <property type="entry name" value="HEAT_PSME4"/>
</dbReference>
<evidence type="ECO:0000256" key="7">
    <source>
        <dbReference type="ARBA" id="ARBA00023204"/>
    </source>
</evidence>
<dbReference type="EMBL" id="KN817529">
    <property type="protein sequence ID" value="KJA26007.1"/>
    <property type="molecule type" value="Genomic_DNA"/>
</dbReference>
<dbReference type="OrthoDB" id="17907at2759"/>
<reference evidence="13" key="1">
    <citation type="submission" date="2014-04" db="EMBL/GenBank/DDBJ databases">
        <title>Evolutionary Origins and Diversification of the Mycorrhizal Mutualists.</title>
        <authorList>
            <consortium name="DOE Joint Genome Institute"/>
            <consortium name="Mycorrhizal Genomics Consortium"/>
            <person name="Kohler A."/>
            <person name="Kuo A."/>
            <person name="Nagy L.G."/>
            <person name="Floudas D."/>
            <person name="Copeland A."/>
            <person name="Barry K.W."/>
            <person name="Cichocki N."/>
            <person name="Veneault-Fourrey C."/>
            <person name="LaButti K."/>
            <person name="Lindquist E.A."/>
            <person name="Lipzen A."/>
            <person name="Lundell T."/>
            <person name="Morin E."/>
            <person name="Murat C."/>
            <person name="Riley R."/>
            <person name="Ohm R."/>
            <person name="Sun H."/>
            <person name="Tunlid A."/>
            <person name="Henrissat B."/>
            <person name="Grigoriev I.V."/>
            <person name="Hibbett D.S."/>
            <person name="Martin F."/>
        </authorList>
    </citation>
    <scope>NUCLEOTIDE SEQUENCE [LARGE SCALE GENOMIC DNA]</scope>
    <source>
        <strain evidence="13">FD-334 SS-4</strain>
    </source>
</reference>
<evidence type="ECO:0000256" key="4">
    <source>
        <dbReference type="ARBA" id="ARBA00022490"/>
    </source>
</evidence>
<dbReference type="GO" id="GO:0005829">
    <property type="term" value="C:cytosol"/>
    <property type="evidence" value="ECO:0007669"/>
    <property type="project" value="TreeGrafter"/>
</dbReference>
<evidence type="ECO:0000256" key="2">
    <source>
        <dbReference type="ARBA" id="ARBA00004496"/>
    </source>
</evidence>
<dbReference type="InterPro" id="IPR021843">
    <property type="entry name" value="PSME4_C"/>
</dbReference>
<dbReference type="Gene3D" id="1.25.10.10">
    <property type="entry name" value="Leucine-rich Repeat Variant"/>
    <property type="match status" value="1"/>
</dbReference>
<gene>
    <name evidence="12" type="ORF">HYPSUDRAFT_1067312</name>
</gene>
<dbReference type="InterPro" id="IPR016024">
    <property type="entry name" value="ARM-type_fold"/>
</dbReference>
<dbReference type="InterPro" id="IPR011989">
    <property type="entry name" value="ARM-like"/>
</dbReference>
<dbReference type="GO" id="GO:0070628">
    <property type="term" value="F:proteasome binding"/>
    <property type="evidence" value="ECO:0007669"/>
    <property type="project" value="InterPro"/>
</dbReference>
<evidence type="ECO:0000256" key="3">
    <source>
        <dbReference type="ARBA" id="ARBA00005739"/>
    </source>
</evidence>
<dbReference type="GO" id="GO:0016504">
    <property type="term" value="F:peptidase activator activity"/>
    <property type="evidence" value="ECO:0007669"/>
    <property type="project" value="InterPro"/>
</dbReference>
<sequence length="2002" mass="229188">MLPDISSLHLNGGQPHATNAAGLPIPDDINITHGDRYMEKLKNYAKSLPYSIEPYSKMIELLDFILLRITQSVEARDLDVGFLQWDSMMTYWLMLGYPLPKDKRIKIAKLYFHLSITPSMPTQIIATCADGFKMLTKSKNKLSIDDMRLPWKPIYNILIQDLFLTRRQFEYTQVSWCMGYIADNARKFFHPAAINEMLSTFLPILDGTQLDTILSSQYYLTTFLPLSHPQHYLPMLFRVWESINSYMYDERMLYFLSRLAEMHVDPEVSNPLRVADIPDDEISEDEERPKWSEDNFTGPRIWQGLFKDVGMFTEHEWNFLMCKCLASMEIPLADGGSLTTGPSADNQVGFEISRLPKPQWRIPSLARIIVYSMAPDGMPVPPSNLPTPLFSPLPSGVTTPRSGNHSAGDYLSASLGKKPPTKSSTFLGGSRALDSLARMIASTESFFHPSNSGSWTTDLSAFIKYIVYDFNKRWYEEQQPNCKTPKHRRLTKLMKRELVKSLRTVVLLAMFSQDSTTVTNIQSCLKSMCTMEPDLILHPILERAVPSLEALVETQRTIAVIKALGAVAPAIVSRDVYYPGAKHLVPILQLLIPGIDLNDPAKTLCTTSFLVEISQYIQIGDLTHYHDPLQETGGSLDIEPTLPPPRQPIALPSFSLDQLDESTCELPIYLTDEEEDALLKESTGDFPDWVASFIRRVIQLLENLPEEGPNGSAGGASEVQIIDAVTSACNQICVHLSEPLYDLVLKMVFEYASTCVRTNAVRAIHQLVECVANADPVKTLAKFFPFCAANIRVELENGASSLRTTSSSTPLPSDATLHWNLAILRGTVYKFILKYQDEIMELLHLLHEKALSKRGYSWTGKLLSSLLLTLTHTYPVENKFVGPKEWASEDFRRNHHQHWGKLFKPEDIEISWHTPDDEELEFALRIFKELVEPALTALESLLQPGIARDAVWRSDFCRHLTLVRNVFAGTPTLAKEHMTPDDILKATFTSDVIEEIPEMIASVAPISSGFALTDTQDPRYKYLTQIRSRYGNFLHNASVSLRQQGEENTVDAVQILVRSIRTYMVEYGDSRDSYYVNNDQYTSEKNVARRYAGQNVWPRSVYIRRARLYNAGRLHWNSIERNRSPIEDNLIDDLVEWSIWHYPVIRQSSQNHLEAICGIYDGVRHRALPILLNALKQGTDDDRMKGALWTINSPSFGKYAIGEPSLANKLLLQLFECQYHEKPSIQDCVSTVFENCLNNFVEPNNIVYNLEMPSVDLAVVQLQGLLKFDRKEHLITRRAREKRIHRLGLLNDAVREADRDILEIGNSPNTHWRYGIYAIRCLRTLVRRDTPLTREQITYFLEKTHDDHPSIYAQRAVMKSTQFIKLRTFCRNPADLALARNNNPLKHPVAVVPSVRATEDFLRQYNIPINRSAAERQPLFYDKNPPGWLVWNKMVALYELPHATNSTFQPWDSASEDAIDAVRDIATDPQYWENLSLYYSEENHETTIIQDNVSCVKSIFQLLEDEPFKAFRPVVDKLILDKDQDKQRAAAEFLAGVLGGSKHWPTNKQDALWKWFTPHISTIFLKNIKSDTLSVWTSFLEYMFFHKDPRRVQPLVDFVVDSFMHLDFNTELSFDAVKVIAPFRAFFEELGRKFMPWVDQTVERSWAEIHGEHDDVRAFISEILAFSQNIKWRPHPSIPTAEVFVRECQKLPPDFDIMNMRGTYHKARIEDLVQRLKDWRVSRTPGVRAFQSTYDRVGITICKWLYQSIHDLHAISIFDYILPLMPELFRFTEVNDNNNLASRASSLLVRMCGVTPPVPLINPILDAIFAAIQTSPSWRVRLKALPLVQVFYFRQLPLITEIKIVEMLEVLCRCLDDEIVEVREMAAVTLSGILRLSPRRSVMILKDRFVHLLKNSHIPGRQDPEYNKAIRQRHAAILGICALVDSFPYTVEKWMPELVTNVLAEHTYDPIPISTTVRKCAGNFKRTHQDTWHEDCKQFNDSQLAALSTLLTGSSYYNRTDI</sequence>
<dbReference type="Pfam" id="PF11919">
    <property type="entry name" value="PSME4_C"/>
    <property type="match status" value="1"/>
</dbReference>
<feature type="domain" description="Proteasome activator Blm10 middle HEAT repeats region" evidence="10">
    <location>
        <begin position="436"/>
        <end position="973"/>
    </location>
</feature>
<evidence type="ECO:0000313" key="13">
    <source>
        <dbReference type="Proteomes" id="UP000054270"/>
    </source>
</evidence>
<dbReference type="Pfam" id="PF16507">
    <property type="entry name" value="HEAT_PSME4_mid"/>
    <property type="match status" value="1"/>
</dbReference>
<comment type="similarity">
    <text evidence="3">Belongs to the BLM10 family.</text>
</comment>
<evidence type="ECO:0000259" key="10">
    <source>
        <dbReference type="Pfam" id="PF16507"/>
    </source>
</evidence>
<evidence type="ECO:0000256" key="8">
    <source>
        <dbReference type="ARBA" id="ARBA00023242"/>
    </source>
</evidence>
<organism evidence="12 13">
    <name type="scientific">Hypholoma sublateritium (strain FD-334 SS-4)</name>
    <dbReference type="NCBI Taxonomy" id="945553"/>
    <lineage>
        <taxon>Eukaryota</taxon>
        <taxon>Fungi</taxon>
        <taxon>Dikarya</taxon>
        <taxon>Basidiomycota</taxon>
        <taxon>Agaricomycotina</taxon>
        <taxon>Agaricomycetes</taxon>
        <taxon>Agaricomycetidae</taxon>
        <taxon>Agaricales</taxon>
        <taxon>Agaricineae</taxon>
        <taxon>Strophariaceae</taxon>
        <taxon>Hypholoma</taxon>
    </lineage>
</organism>
<evidence type="ECO:0000313" key="12">
    <source>
        <dbReference type="EMBL" id="KJA26007.1"/>
    </source>
</evidence>
<name>A0A0D2LEP4_HYPSF</name>